<evidence type="ECO:0000256" key="10">
    <source>
        <dbReference type="ARBA" id="ARBA00033093"/>
    </source>
</evidence>
<evidence type="ECO:0000256" key="9">
    <source>
        <dbReference type="ARBA" id="ARBA00032931"/>
    </source>
</evidence>
<dbReference type="SUPFAM" id="SSF55326">
    <property type="entry name" value="PurM N-terminal domain-like"/>
    <property type="match status" value="1"/>
</dbReference>
<dbReference type="InterPro" id="IPR036676">
    <property type="entry name" value="PurM-like_C_sf"/>
</dbReference>
<comment type="pathway">
    <text evidence="1 12">Purine metabolism; IMP biosynthesis via de novo pathway; 5-amino-1-(5-phospho-D-ribosyl)imidazole from N(2)-formyl-N(1)-(5-phospho-D-ribosyl)glycinamide: step 2/2.</text>
</comment>
<dbReference type="GO" id="GO:0004641">
    <property type="term" value="F:phosphoribosylformylglycinamidine cyclo-ligase activity"/>
    <property type="evidence" value="ECO:0007669"/>
    <property type="project" value="UniProtKB-UniRule"/>
</dbReference>
<dbReference type="NCBIfam" id="TIGR00878">
    <property type="entry name" value="purM"/>
    <property type="match status" value="1"/>
</dbReference>
<dbReference type="Pfam" id="PF02769">
    <property type="entry name" value="AIRS_C"/>
    <property type="match status" value="1"/>
</dbReference>
<dbReference type="SUPFAM" id="SSF56042">
    <property type="entry name" value="PurM C-terminal domain-like"/>
    <property type="match status" value="2"/>
</dbReference>
<dbReference type="GO" id="GO:0046084">
    <property type="term" value="P:adenine biosynthetic process"/>
    <property type="evidence" value="ECO:0007669"/>
    <property type="project" value="TreeGrafter"/>
</dbReference>
<feature type="domain" description="PurM-like N-terminal" evidence="13">
    <location>
        <begin position="56"/>
        <end position="160"/>
    </location>
</feature>
<dbReference type="EC" id="6.3.3.1" evidence="3 12"/>
<dbReference type="PANTHER" id="PTHR10520">
    <property type="entry name" value="TRIFUNCTIONAL PURINE BIOSYNTHETIC PROTEIN ADENOSINE-3-RELATED"/>
    <property type="match status" value="1"/>
</dbReference>
<dbReference type="Gene3D" id="3.90.650.10">
    <property type="entry name" value="PurM-like C-terminal domain"/>
    <property type="match status" value="1"/>
</dbReference>
<gene>
    <name evidence="12" type="primary">purM</name>
    <name evidence="15" type="ORF">A3C12_01225</name>
</gene>
<evidence type="ECO:0000256" key="7">
    <source>
        <dbReference type="ARBA" id="ARBA00022840"/>
    </source>
</evidence>
<dbReference type="Pfam" id="PF00586">
    <property type="entry name" value="AIRS"/>
    <property type="match status" value="1"/>
</dbReference>
<accession>A0A1G2KQN9</accession>
<evidence type="ECO:0000256" key="12">
    <source>
        <dbReference type="HAMAP-Rule" id="MF_00741"/>
    </source>
</evidence>
<evidence type="ECO:0000256" key="2">
    <source>
        <dbReference type="ARBA" id="ARBA00010280"/>
    </source>
</evidence>
<evidence type="ECO:0000256" key="11">
    <source>
        <dbReference type="ARBA" id="ARBA00049057"/>
    </source>
</evidence>
<dbReference type="GO" id="GO:0005829">
    <property type="term" value="C:cytosol"/>
    <property type="evidence" value="ECO:0007669"/>
    <property type="project" value="TreeGrafter"/>
</dbReference>
<evidence type="ECO:0000256" key="6">
    <source>
        <dbReference type="ARBA" id="ARBA00022741"/>
    </source>
</evidence>
<dbReference type="PANTHER" id="PTHR10520:SF12">
    <property type="entry name" value="TRIFUNCTIONAL PURINE BIOSYNTHETIC PROTEIN ADENOSINE-3"/>
    <property type="match status" value="1"/>
</dbReference>
<comment type="catalytic activity">
    <reaction evidence="11 12">
        <text>2-formamido-N(1)-(5-O-phospho-beta-D-ribosyl)acetamidine + ATP = 5-amino-1-(5-phospho-beta-D-ribosyl)imidazole + ADP + phosphate + H(+)</text>
        <dbReference type="Rhea" id="RHEA:23032"/>
        <dbReference type="ChEBI" id="CHEBI:15378"/>
        <dbReference type="ChEBI" id="CHEBI:30616"/>
        <dbReference type="ChEBI" id="CHEBI:43474"/>
        <dbReference type="ChEBI" id="CHEBI:137981"/>
        <dbReference type="ChEBI" id="CHEBI:147287"/>
        <dbReference type="ChEBI" id="CHEBI:456216"/>
        <dbReference type="EC" id="6.3.3.1"/>
    </reaction>
</comment>
<evidence type="ECO:0000256" key="8">
    <source>
        <dbReference type="ARBA" id="ARBA00031908"/>
    </source>
</evidence>
<evidence type="ECO:0000259" key="13">
    <source>
        <dbReference type="Pfam" id="PF00586"/>
    </source>
</evidence>
<organism evidence="15 16">
    <name type="scientific">Candidatus Sungbacteria bacterium RIFCSPHIGHO2_02_FULL_49_20</name>
    <dbReference type="NCBI Taxonomy" id="1802272"/>
    <lineage>
        <taxon>Bacteria</taxon>
        <taxon>Candidatus Sungiibacteriota</taxon>
    </lineage>
</organism>
<dbReference type="GO" id="GO:0006189">
    <property type="term" value="P:'de novo' IMP biosynthetic process"/>
    <property type="evidence" value="ECO:0007669"/>
    <property type="project" value="UniProtKB-UniRule"/>
</dbReference>
<reference evidence="15 16" key="1">
    <citation type="journal article" date="2016" name="Nat. Commun.">
        <title>Thousands of microbial genomes shed light on interconnected biogeochemical processes in an aquifer system.</title>
        <authorList>
            <person name="Anantharaman K."/>
            <person name="Brown C.T."/>
            <person name="Hug L.A."/>
            <person name="Sharon I."/>
            <person name="Castelle C.J."/>
            <person name="Probst A.J."/>
            <person name="Thomas B.C."/>
            <person name="Singh A."/>
            <person name="Wilkins M.J."/>
            <person name="Karaoz U."/>
            <person name="Brodie E.L."/>
            <person name="Williams K.H."/>
            <person name="Hubbard S.S."/>
            <person name="Banfield J.F."/>
        </authorList>
    </citation>
    <scope>NUCLEOTIDE SEQUENCE [LARGE SCALE GENOMIC DNA]</scope>
</reference>
<dbReference type="EMBL" id="MHQK01000019">
    <property type="protein sequence ID" value="OHA01736.1"/>
    <property type="molecule type" value="Genomic_DNA"/>
</dbReference>
<dbReference type="InterPro" id="IPR010918">
    <property type="entry name" value="PurM-like_C_dom"/>
</dbReference>
<comment type="subcellular location">
    <subcellularLocation>
        <location evidence="12">Cytoplasm</location>
    </subcellularLocation>
</comment>
<feature type="domain" description="PurM-like C-terminal" evidence="14">
    <location>
        <begin position="264"/>
        <end position="363"/>
    </location>
</feature>
<dbReference type="InterPro" id="IPR004733">
    <property type="entry name" value="PurM_cligase"/>
</dbReference>
<comment type="caution">
    <text evidence="15">The sequence shown here is derived from an EMBL/GenBank/DDBJ whole genome shotgun (WGS) entry which is preliminary data.</text>
</comment>
<dbReference type="Gene3D" id="3.30.1330.10">
    <property type="entry name" value="PurM-like, N-terminal domain"/>
    <property type="match status" value="1"/>
</dbReference>
<dbReference type="AlphaFoldDB" id="A0A1G2KQN9"/>
<evidence type="ECO:0000313" key="15">
    <source>
        <dbReference type="EMBL" id="OHA01736.1"/>
    </source>
</evidence>
<dbReference type="HAMAP" id="MF_00741">
    <property type="entry name" value="AIRS"/>
    <property type="match status" value="1"/>
</dbReference>
<protein>
    <recommendedName>
        <fullName evidence="4 12">Phosphoribosylformylglycinamidine cyclo-ligase</fullName>
        <ecNumber evidence="3 12">6.3.3.1</ecNumber>
    </recommendedName>
    <alternativeName>
        <fullName evidence="9 12">AIR synthase</fullName>
    </alternativeName>
    <alternativeName>
        <fullName evidence="10 12">AIRS</fullName>
    </alternativeName>
    <alternativeName>
        <fullName evidence="8 12">Phosphoribosyl-aminoimidazole synthetase</fullName>
    </alternativeName>
</protein>
<evidence type="ECO:0000256" key="5">
    <source>
        <dbReference type="ARBA" id="ARBA00022598"/>
    </source>
</evidence>
<dbReference type="Proteomes" id="UP000178710">
    <property type="component" value="Unassembled WGS sequence"/>
</dbReference>
<dbReference type="InterPro" id="IPR036921">
    <property type="entry name" value="PurM-like_N_sf"/>
</dbReference>
<evidence type="ECO:0000256" key="1">
    <source>
        <dbReference type="ARBA" id="ARBA00004686"/>
    </source>
</evidence>
<name>A0A1G2KQN9_9BACT</name>
<keyword evidence="6 12" id="KW-0547">Nucleotide-binding</keyword>
<evidence type="ECO:0000256" key="3">
    <source>
        <dbReference type="ARBA" id="ARBA00013047"/>
    </source>
</evidence>
<keyword evidence="5 12" id="KW-0436">Ligase</keyword>
<keyword evidence="12" id="KW-0658">Purine biosynthesis</keyword>
<evidence type="ECO:0000256" key="4">
    <source>
        <dbReference type="ARBA" id="ARBA00020367"/>
    </source>
</evidence>
<sequence length="366" mass="39562">MGKKISYKKSGVDLKFASAIVPKIRKLISGTRRPEVLADIGPFAALFHLRKYRNPVLVSSADGIGTKLVMALKLRALESIGIDLVAMNVNDVLAMGAEPLFFLDYVGIGRGQRKLLYPLIRGMAKGAKLSGAALVGGETAEMPGTYGNKRLGLAGFAVGIAERSAVVNGKNIREGDALIGLASSGLHANGFSLINRVFKPRKKFLIPTRIYVKSILPILKRFSVHPVTTRTPHPSGRGEEKNLKILSEAPGPTGRHAGFRSGCNGVHGLAHITGGGLYDNIQRVLPRRLNAVIKKDTWPIPPIFREIQEMSGISEQEMFHTFNMGIGFVIIVPNKFENPITAALSKTEQVFRIGTITKGGGKVIIQ</sequence>
<keyword evidence="7 12" id="KW-0067">ATP-binding</keyword>
<dbReference type="InterPro" id="IPR016188">
    <property type="entry name" value="PurM-like_N"/>
</dbReference>
<evidence type="ECO:0000259" key="14">
    <source>
        <dbReference type="Pfam" id="PF02769"/>
    </source>
</evidence>
<proteinExistence type="inferred from homology"/>
<dbReference type="GO" id="GO:0004637">
    <property type="term" value="F:phosphoribosylamine-glycine ligase activity"/>
    <property type="evidence" value="ECO:0007669"/>
    <property type="project" value="TreeGrafter"/>
</dbReference>
<dbReference type="CDD" id="cd02196">
    <property type="entry name" value="PurM"/>
    <property type="match status" value="1"/>
</dbReference>
<evidence type="ECO:0000313" key="16">
    <source>
        <dbReference type="Proteomes" id="UP000178710"/>
    </source>
</evidence>
<dbReference type="GO" id="GO:0005524">
    <property type="term" value="F:ATP binding"/>
    <property type="evidence" value="ECO:0007669"/>
    <property type="project" value="UniProtKB-KW"/>
</dbReference>
<keyword evidence="12" id="KW-0963">Cytoplasm</keyword>
<comment type="similarity">
    <text evidence="2 12">Belongs to the AIR synthase family.</text>
</comment>
<dbReference type="UniPathway" id="UPA00074">
    <property type="reaction ID" value="UER00129"/>
</dbReference>